<organism evidence="2 3">
    <name type="scientific">Phialocephala subalpina</name>
    <dbReference type="NCBI Taxonomy" id="576137"/>
    <lineage>
        <taxon>Eukaryota</taxon>
        <taxon>Fungi</taxon>
        <taxon>Dikarya</taxon>
        <taxon>Ascomycota</taxon>
        <taxon>Pezizomycotina</taxon>
        <taxon>Leotiomycetes</taxon>
        <taxon>Helotiales</taxon>
        <taxon>Mollisiaceae</taxon>
        <taxon>Phialocephala</taxon>
        <taxon>Phialocephala fortinii species complex</taxon>
    </lineage>
</organism>
<reference evidence="2 3" key="1">
    <citation type="submission" date="2016-03" db="EMBL/GenBank/DDBJ databases">
        <authorList>
            <person name="Ploux O."/>
        </authorList>
    </citation>
    <scope>NUCLEOTIDE SEQUENCE [LARGE SCALE GENOMIC DNA]</scope>
    <source>
        <strain evidence="2 3">UAMH 11012</strain>
    </source>
</reference>
<dbReference type="SUPFAM" id="SSF81383">
    <property type="entry name" value="F-box domain"/>
    <property type="match status" value="1"/>
</dbReference>
<dbReference type="Proteomes" id="UP000184330">
    <property type="component" value="Unassembled WGS sequence"/>
</dbReference>
<sequence>MGLVEIFCAICGCPLQGVEYDPDALPKEGTKWLKEFRVIGKTNFSVRISHGTSELNFNISALGSIPAGNGPYVDIEDTNGVSNAWRLGSGYGPWQVYEADEIGTVLFPIHTACLSIIQHALSWRKHQTPSASSVMTMEDFYKVLCQQHERNSVATETMSPETAAAFGLQGLEWEHGYYGARQFWSQEWESEDQWEWLCADPIKIPTLTSDILSRLNPLPRESHSATQETALFSHTRITSQHSPTPFLEELPTEVLDHITSFLQTSSIIYLRRCSKTLAARLPIGQKFWREQILSGRLVGYLWDLDYDQCRQLALEEDEGMANKAWDWNRLAKSLMRDYFNEPDLELSKGYTAEWQARLENMNLKCKGDWVPGSIGLINRRRIWKIVQNMKL</sequence>
<proteinExistence type="predicted"/>
<evidence type="ECO:0000259" key="1">
    <source>
        <dbReference type="PROSITE" id="PS50181"/>
    </source>
</evidence>
<dbReference type="PROSITE" id="PS50181">
    <property type="entry name" value="FBOX"/>
    <property type="match status" value="1"/>
</dbReference>
<evidence type="ECO:0000313" key="2">
    <source>
        <dbReference type="EMBL" id="CZR51704.1"/>
    </source>
</evidence>
<dbReference type="CDD" id="cd09917">
    <property type="entry name" value="F-box_SF"/>
    <property type="match status" value="1"/>
</dbReference>
<gene>
    <name evidence="2" type="ORF">PAC_01581</name>
</gene>
<name>A0A1L7WG05_9HELO</name>
<dbReference type="AlphaFoldDB" id="A0A1L7WG05"/>
<dbReference type="EMBL" id="FJOG01000002">
    <property type="protein sequence ID" value="CZR51704.1"/>
    <property type="molecule type" value="Genomic_DNA"/>
</dbReference>
<dbReference type="OrthoDB" id="3932329at2759"/>
<keyword evidence="3" id="KW-1185">Reference proteome</keyword>
<evidence type="ECO:0000313" key="3">
    <source>
        <dbReference type="Proteomes" id="UP000184330"/>
    </source>
</evidence>
<feature type="domain" description="F-box" evidence="1">
    <location>
        <begin position="244"/>
        <end position="291"/>
    </location>
</feature>
<dbReference type="STRING" id="576137.A0A1L7WG05"/>
<accession>A0A1L7WG05</accession>
<dbReference type="InterPro" id="IPR001810">
    <property type="entry name" value="F-box_dom"/>
</dbReference>
<protein>
    <recommendedName>
        <fullName evidence="1">F-box domain-containing protein</fullName>
    </recommendedName>
</protein>
<dbReference type="InterPro" id="IPR036047">
    <property type="entry name" value="F-box-like_dom_sf"/>
</dbReference>